<gene>
    <name evidence="1" type="ORF">IPP00_15750</name>
</gene>
<dbReference type="Proteomes" id="UP000886632">
    <property type="component" value="Unassembled WGS sequence"/>
</dbReference>
<evidence type="ECO:0000313" key="2">
    <source>
        <dbReference type="Proteomes" id="UP000886632"/>
    </source>
</evidence>
<dbReference type="AlphaFoldDB" id="A0A9D7T9Y8"/>
<protein>
    <submittedName>
        <fullName evidence="1">SseB family protein</fullName>
    </submittedName>
</protein>
<sequence>MAAQAAIQDECDTMIIDLGADHAVVLRPSMVWALAMARDWLPAHEDPVVAAGIAAAVADEPQVLGHALGDGVPPASGVLRVTLTLAAGLTPADVELLATRAGERIARDGELRARIDGLAF</sequence>
<name>A0A9D7T9Y8_9MICO</name>
<evidence type="ECO:0000313" key="1">
    <source>
        <dbReference type="EMBL" id="MBL0005362.1"/>
    </source>
</evidence>
<proteinExistence type="predicted"/>
<dbReference type="EMBL" id="JADKGK010000026">
    <property type="protein sequence ID" value="MBL0005362.1"/>
    <property type="molecule type" value="Genomic_DNA"/>
</dbReference>
<comment type="caution">
    <text evidence="1">The sequence shown here is derived from an EMBL/GenBank/DDBJ whole genome shotgun (WGS) entry which is preliminary data.</text>
</comment>
<accession>A0A9D7T9Y8</accession>
<organism evidence="1 2">
    <name type="scientific">Candidatus Phosphoribacter hodrii</name>
    <dbReference type="NCBI Taxonomy" id="2953743"/>
    <lineage>
        <taxon>Bacteria</taxon>
        <taxon>Bacillati</taxon>
        <taxon>Actinomycetota</taxon>
        <taxon>Actinomycetes</taxon>
        <taxon>Micrococcales</taxon>
        <taxon>Dermatophilaceae</taxon>
        <taxon>Candidatus Phosphoribacter</taxon>
    </lineage>
</organism>
<reference evidence="1" key="1">
    <citation type="submission" date="2020-10" db="EMBL/GenBank/DDBJ databases">
        <title>Connecting structure to function with the recovery of over 1000 high-quality activated sludge metagenome-assembled genomes encoding full-length rRNA genes using long-read sequencing.</title>
        <authorList>
            <person name="Singleton C.M."/>
            <person name="Petriglieri F."/>
            <person name="Kristensen J.M."/>
            <person name="Kirkegaard R.H."/>
            <person name="Michaelsen T.Y."/>
            <person name="Andersen M.H."/>
            <person name="Karst S.M."/>
            <person name="Dueholm M.S."/>
            <person name="Nielsen P.H."/>
            <person name="Albertsen M."/>
        </authorList>
    </citation>
    <scope>NUCLEOTIDE SEQUENCE</scope>
    <source>
        <strain evidence="1">Ribe_18-Q3-R11-54_MAXAC.001</strain>
    </source>
</reference>
<feature type="non-terminal residue" evidence="1">
    <location>
        <position position="120"/>
    </location>
</feature>